<keyword evidence="2" id="KW-1185">Reference proteome</keyword>
<evidence type="ECO:0000313" key="2">
    <source>
        <dbReference type="Proteomes" id="UP001240150"/>
    </source>
</evidence>
<accession>A0ABY8WL57</accession>
<proteinExistence type="predicted"/>
<sequence>MTAVDNEKPRGTGQRAPISESVKRALYAMSNGTCYAPECAQPACIDTGLGGVRLNVEVAHIYGVKPNAPRFRADLTDEERDDWRHLLLLCEAHHRAIDDPKTGADNYPAEMLLQWKAAREAALGVGMPPVTLDQLELLLARFFEDPSERLATLVGRLDDIAKEAARTGQINGDTVQELRLVVTMLKETDSYRLAESARTLSEAAEIYSAMNLGSTAKGLSEAAEIFGNLNLAQRARELRAAAEQLNFGR</sequence>
<dbReference type="EMBL" id="CP126980">
    <property type="protein sequence ID" value="WIM98631.1"/>
    <property type="molecule type" value="Genomic_DNA"/>
</dbReference>
<protein>
    <recommendedName>
        <fullName evidence="3">HNH endonuclease</fullName>
    </recommendedName>
</protein>
<dbReference type="Proteomes" id="UP001240150">
    <property type="component" value="Chromosome"/>
</dbReference>
<name>A0ABY8WL57_9ACTN</name>
<gene>
    <name evidence="1" type="ORF">ACTOB_002235</name>
</gene>
<evidence type="ECO:0008006" key="3">
    <source>
        <dbReference type="Google" id="ProtNLM"/>
    </source>
</evidence>
<organism evidence="1 2">
    <name type="scientific">Actinoplanes oblitus</name>
    <dbReference type="NCBI Taxonomy" id="3040509"/>
    <lineage>
        <taxon>Bacteria</taxon>
        <taxon>Bacillati</taxon>
        <taxon>Actinomycetota</taxon>
        <taxon>Actinomycetes</taxon>
        <taxon>Micromonosporales</taxon>
        <taxon>Micromonosporaceae</taxon>
        <taxon>Actinoplanes</taxon>
    </lineage>
</organism>
<dbReference type="RefSeq" id="WP_284920012.1">
    <property type="nucleotide sequence ID" value="NZ_CP126980.1"/>
</dbReference>
<evidence type="ECO:0000313" key="1">
    <source>
        <dbReference type="EMBL" id="WIM98631.1"/>
    </source>
</evidence>
<reference evidence="1 2" key="1">
    <citation type="submission" date="2023-06" db="EMBL/GenBank/DDBJ databases">
        <authorList>
            <person name="Yushchuk O."/>
            <person name="Binda E."/>
            <person name="Ruckert-Reed C."/>
            <person name="Fedorenko V."/>
            <person name="Kalinowski J."/>
            <person name="Marinelli F."/>
        </authorList>
    </citation>
    <scope>NUCLEOTIDE SEQUENCE [LARGE SCALE GENOMIC DNA]</scope>
    <source>
        <strain evidence="1 2">NRRL 3884</strain>
    </source>
</reference>